<evidence type="ECO:0000259" key="9">
    <source>
        <dbReference type="PROSITE" id="PS51296"/>
    </source>
</evidence>
<reference evidence="10 11" key="1">
    <citation type="submission" date="2020-08" db="EMBL/GenBank/DDBJ databases">
        <title>The genome sequence of type strain Novosphingobium piscinae KCTC 42194.</title>
        <authorList>
            <person name="Liu Y."/>
        </authorList>
    </citation>
    <scope>NUCLEOTIDE SEQUENCE [LARGE SCALE GENOMIC DNA]</scope>
    <source>
        <strain evidence="10 11">KCTC 42194</strain>
    </source>
</reference>
<protein>
    <submittedName>
        <fullName evidence="10">Rieske 2Fe-2S domain-containing protein</fullName>
    </submittedName>
</protein>
<gene>
    <name evidence="10" type="ORF">H7F53_07540</name>
</gene>
<dbReference type="PRINTS" id="PR00090">
    <property type="entry name" value="RNGDIOXGNASE"/>
</dbReference>
<evidence type="ECO:0000256" key="2">
    <source>
        <dbReference type="ARBA" id="ARBA00022714"/>
    </source>
</evidence>
<evidence type="ECO:0000313" key="10">
    <source>
        <dbReference type="EMBL" id="MBC2668992.1"/>
    </source>
</evidence>
<comment type="caution">
    <text evidence="10">The sequence shown here is derived from an EMBL/GenBank/DDBJ whole genome shotgun (WGS) entry which is preliminary data.</text>
</comment>
<keyword evidence="2" id="KW-0001">2Fe-2S</keyword>
<dbReference type="Gene3D" id="2.102.10.10">
    <property type="entry name" value="Rieske [2Fe-2S] iron-sulphur domain"/>
    <property type="match status" value="1"/>
</dbReference>
<dbReference type="SUPFAM" id="SSF55961">
    <property type="entry name" value="Bet v1-like"/>
    <property type="match status" value="1"/>
</dbReference>
<keyword evidence="11" id="KW-1185">Reference proteome</keyword>
<dbReference type="Pfam" id="PF00848">
    <property type="entry name" value="Ring_hydroxyl_A"/>
    <property type="match status" value="1"/>
</dbReference>
<feature type="region of interest" description="Disordered" evidence="8">
    <location>
        <begin position="1"/>
        <end position="26"/>
    </location>
</feature>
<keyword evidence="7" id="KW-0520">NAD</keyword>
<dbReference type="PROSITE" id="PS00570">
    <property type="entry name" value="RING_HYDROXYL_ALPHA"/>
    <property type="match status" value="1"/>
</dbReference>
<dbReference type="GO" id="GO:0051537">
    <property type="term" value="F:2 iron, 2 sulfur cluster binding"/>
    <property type="evidence" value="ECO:0007669"/>
    <property type="project" value="UniProtKB-KW"/>
</dbReference>
<dbReference type="Pfam" id="PF00355">
    <property type="entry name" value="Rieske"/>
    <property type="match status" value="1"/>
</dbReference>
<evidence type="ECO:0000256" key="7">
    <source>
        <dbReference type="ARBA" id="ARBA00023027"/>
    </source>
</evidence>
<evidence type="ECO:0000256" key="6">
    <source>
        <dbReference type="ARBA" id="ARBA00023014"/>
    </source>
</evidence>
<keyword evidence="6" id="KW-0411">Iron-sulfur</keyword>
<feature type="domain" description="Rieske" evidence="9">
    <location>
        <begin position="105"/>
        <end position="212"/>
    </location>
</feature>
<dbReference type="GO" id="GO:0005506">
    <property type="term" value="F:iron ion binding"/>
    <property type="evidence" value="ECO:0007669"/>
    <property type="project" value="InterPro"/>
</dbReference>
<keyword evidence="4" id="KW-0560">Oxidoreductase</keyword>
<evidence type="ECO:0000256" key="4">
    <source>
        <dbReference type="ARBA" id="ARBA00023002"/>
    </source>
</evidence>
<evidence type="ECO:0000256" key="3">
    <source>
        <dbReference type="ARBA" id="ARBA00022723"/>
    </source>
</evidence>
<evidence type="ECO:0000313" key="11">
    <source>
        <dbReference type="Proteomes" id="UP000551327"/>
    </source>
</evidence>
<dbReference type="Proteomes" id="UP000551327">
    <property type="component" value="Unassembled WGS sequence"/>
</dbReference>
<dbReference type="EMBL" id="JACLAX010000006">
    <property type="protein sequence ID" value="MBC2668992.1"/>
    <property type="molecule type" value="Genomic_DNA"/>
</dbReference>
<dbReference type="PROSITE" id="PS51296">
    <property type="entry name" value="RIESKE"/>
    <property type="match status" value="1"/>
</dbReference>
<accession>A0A7X1FYZ0</accession>
<name>A0A7X1FYZ0_9SPHN</name>
<dbReference type="Gene3D" id="3.90.380.10">
    <property type="entry name" value="Naphthalene 1,2-dioxygenase Alpha Subunit, Chain A, domain 1"/>
    <property type="match status" value="1"/>
</dbReference>
<evidence type="ECO:0000256" key="1">
    <source>
        <dbReference type="ARBA" id="ARBA00001962"/>
    </source>
</evidence>
<organism evidence="10 11">
    <name type="scientific">Novosphingobium piscinae</name>
    <dbReference type="NCBI Taxonomy" id="1507448"/>
    <lineage>
        <taxon>Bacteria</taxon>
        <taxon>Pseudomonadati</taxon>
        <taxon>Pseudomonadota</taxon>
        <taxon>Alphaproteobacteria</taxon>
        <taxon>Sphingomonadales</taxon>
        <taxon>Sphingomonadaceae</taxon>
        <taxon>Novosphingobium</taxon>
    </lineage>
</organism>
<dbReference type="InterPro" id="IPR017941">
    <property type="entry name" value="Rieske_2Fe-2S"/>
</dbReference>
<comment type="cofactor">
    <cofactor evidence="1">
        <name>Fe cation</name>
        <dbReference type="ChEBI" id="CHEBI:24875"/>
    </cofactor>
</comment>
<dbReference type="CDD" id="cd03469">
    <property type="entry name" value="Rieske_RO_Alpha_N"/>
    <property type="match status" value="1"/>
</dbReference>
<dbReference type="AlphaFoldDB" id="A0A7X1FYZ0"/>
<evidence type="ECO:0000256" key="8">
    <source>
        <dbReference type="SAM" id="MobiDB-lite"/>
    </source>
</evidence>
<dbReference type="PANTHER" id="PTHR43756:SF5">
    <property type="entry name" value="CHOLINE MONOOXYGENASE, CHLOROPLASTIC"/>
    <property type="match status" value="1"/>
</dbReference>
<dbReference type="PANTHER" id="PTHR43756">
    <property type="entry name" value="CHOLINE MONOOXYGENASE, CHLOROPLASTIC"/>
    <property type="match status" value="1"/>
</dbReference>
<sequence>MPPDCPPLPARPTGQKTRRRASPTCHLSQVAPPGLACSRWRTRPCWESTVDHVRRVGDVAEIMLGYVENKTTFLTDKTMTVPARSYTDADQWRAEMELVFKRVPLMLAFTAELPNPGDYKAMEAVGLPVLINRDKAGKVRAFLNVCSHRGAPVANEGHGNCPRFTCKYHGWTYGQDGKLVGVAEASTFGTINKAERGLRELPCEERAGMIFVCLTPNAPIELDGYFRGFLTDFEALDFDQWAYLGSRTIEGANWKIAFDGYLEGYHFASLHPETIAPRTPSNCTHYEGFGPNMRIGFPQRRIAEALRPLPRETWGTQENNGFDFVRIFFPNVSVFIAPEITQVAQLFPGPTPDKNRTVLNYLRREPIRDEEDRAAVEGMINFFRDVTYTEDYLIGLEIQRGLESGAHDDLVFGRNERGNQFFHEWLNWYLEDDPARPEPTM</sequence>
<dbReference type="InterPro" id="IPR001663">
    <property type="entry name" value="Rng_hydr_dOase-A"/>
</dbReference>
<keyword evidence="3" id="KW-0479">Metal-binding</keyword>
<dbReference type="GO" id="GO:0016491">
    <property type="term" value="F:oxidoreductase activity"/>
    <property type="evidence" value="ECO:0007669"/>
    <property type="project" value="UniProtKB-KW"/>
</dbReference>
<dbReference type="InterPro" id="IPR036922">
    <property type="entry name" value="Rieske_2Fe-2S_sf"/>
</dbReference>
<proteinExistence type="predicted"/>
<keyword evidence="5" id="KW-0408">Iron</keyword>
<dbReference type="InterPro" id="IPR015881">
    <property type="entry name" value="ARHD_Rieske_2Fe_2S"/>
</dbReference>
<dbReference type="SUPFAM" id="SSF50022">
    <property type="entry name" value="ISP domain"/>
    <property type="match status" value="1"/>
</dbReference>
<dbReference type="InterPro" id="IPR015879">
    <property type="entry name" value="Ring_hydroxy_dOase_asu_C_dom"/>
</dbReference>
<evidence type="ECO:0000256" key="5">
    <source>
        <dbReference type="ARBA" id="ARBA00023004"/>
    </source>
</evidence>
<dbReference type="CDD" id="cd08887">
    <property type="entry name" value="RHO_alpha_C_3"/>
    <property type="match status" value="1"/>
</dbReference>
<feature type="compositionally biased region" description="Pro residues" evidence="8">
    <location>
        <begin position="1"/>
        <end position="10"/>
    </location>
</feature>